<dbReference type="PRINTS" id="PR00237">
    <property type="entry name" value="GPCRRHODOPSN"/>
</dbReference>
<evidence type="ECO:0000256" key="6">
    <source>
        <dbReference type="ARBA" id="ARBA00023136"/>
    </source>
</evidence>
<keyword evidence="5 10" id="KW-0297">G-protein coupled receptor</keyword>
<dbReference type="InterPro" id="IPR000276">
    <property type="entry name" value="GPCR_Rhodpsn"/>
</dbReference>
<feature type="transmembrane region" description="Helical" evidence="11">
    <location>
        <begin position="58"/>
        <end position="81"/>
    </location>
</feature>
<dbReference type="Proteomes" id="UP000265200">
    <property type="component" value="Chromosome 3"/>
</dbReference>
<evidence type="ECO:0000256" key="5">
    <source>
        <dbReference type="ARBA" id="ARBA00023040"/>
    </source>
</evidence>
<dbReference type="SUPFAM" id="SSF81321">
    <property type="entry name" value="Family A G protein-coupled receptor-like"/>
    <property type="match status" value="1"/>
</dbReference>
<evidence type="ECO:0000256" key="1">
    <source>
        <dbReference type="ARBA" id="ARBA00004651"/>
    </source>
</evidence>
<feature type="transmembrane region" description="Helical" evidence="11">
    <location>
        <begin position="135"/>
        <end position="155"/>
    </location>
</feature>
<evidence type="ECO:0000313" key="13">
    <source>
        <dbReference type="Ensembl" id="ENSORLP00015000308.1"/>
    </source>
</evidence>
<evidence type="ECO:0000256" key="7">
    <source>
        <dbReference type="ARBA" id="ARBA00023170"/>
    </source>
</evidence>
<dbReference type="GO" id="GO:0005886">
    <property type="term" value="C:plasma membrane"/>
    <property type="evidence" value="ECO:0007669"/>
    <property type="project" value="UniProtKB-SubCell"/>
</dbReference>
<dbReference type="InterPro" id="IPR050119">
    <property type="entry name" value="CCR1-9-like"/>
</dbReference>
<keyword evidence="2" id="KW-1003">Cell membrane</keyword>
<feature type="transmembrane region" description="Helical" evidence="11">
    <location>
        <begin position="20"/>
        <end position="46"/>
    </location>
</feature>
<dbReference type="AlphaFoldDB" id="A0A3P9GYL0"/>
<evidence type="ECO:0000256" key="4">
    <source>
        <dbReference type="ARBA" id="ARBA00022989"/>
    </source>
</evidence>
<keyword evidence="8" id="KW-0325">Glycoprotein</keyword>
<name>A0A3P9GYL0_ORYLA</name>
<reference evidence="13 14" key="2">
    <citation type="submission" date="2017-04" db="EMBL/GenBank/DDBJ databases">
        <title>CpG methylation of centromeres and impact of large insertions on vertebrate speciation.</title>
        <authorList>
            <person name="Ichikawa K."/>
            <person name="Yoshimura J."/>
            <person name="Morishita S."/>
        </authorList>
    </citation>
    <scope>NUCLEOTIDE SEQUENCE</scope>
    <source>
        <strain evidence="13 14">HSOK</strain>
    </source>
</reference>
<protein>
    <submittedName>
        <fullName evidence="13">Si:dkey-148a17.5</fullName>
    </submittedName>
</protein>
<comment type="similarity">
    <text evidence="10">Belongs to the G-protein coupled receptor 1 family.</text>
</comment>
<accession>A0A3P9GYL0</accession>
<evidence type="ECO:0000256" key="11">
    <source>
        <dbReference type="SAM" id="Phobius"/>
    </source>
</evidence>
<feature type="transmembrane region" description="Helical" evidence="11">
    <location>
        <begin position="93"/>
        <end position="114"/>
    </location>
</feature>
<dbReference type="PROSITE" id="PS50262">
    <property type="entry name" value="G_PROTEIN_RECEP_F1_2"/>
    <property type="match status" value="1"/>
</dbReference>
<feature type="transmembrane region" description="Helical" evidence="11">
    <location>
        <begin position="222"/>
        <end position="250"/>
    </location>
</feature>
<keyword evidence="4 11" id="KW-1133">Transmembrane helix</keyword>
<reference evidence="13" key="4">
    <citation type="submission" date="2025-09" db="UniProtKB">
        <authorList>
            <consortium name="Ensembl"/>
        </authorList>
    </citation>
    <scope>IDENTIFICATION</scope>
    <source>
        <strain evidence="13">HSOK</strain>
    </source>
</reference>
<feature type="transmembrane region" description="Helical" evidence="11">
    <location>
        <begin position="262"/>
        <end position="285"/>
    </location>
</feature>
<keyword evidence="7 10" id="KW-0675">Receptor</keyword>
<dbReference type="Pfam" id="PF00001">
    <property type="entry name" value="7tm_1"/>
    <property type="match status" value="1"/>
</dbReference>
<dbReference type="Ensembl" id="ENSORLT00015014551.1">
    <property type="protein sequence ID" value="ENSORLP00015000308.1"/>
    <property type="gene ID" value="ENSORLG00015023007.1"/>
</dbReference>
<sequence>MNPFTMESPTEAPEEYGTGTALACVILGLSFLIGVPGNLFVIWTILRSMKKRSHTVMLILHLAVADTVVLITVPLWIYSMAHTWEFGEGTCKALVYFISTCMYSSIFFITLMSVERFVAISHPFVMLRWGSKGSMNTFLLFLWLLAFSLGTPAILTQTLNEAGGVTQCFSREFSTDTQAIIIVCLETLAGFVLPLIILSICSCHVSMKIKKLSFNSKPKSVVLIHAVLIAFILCWLPHHIINIITVISLVMSDTEQEYVPEYLVFSSGALVFISSSVNPMLYAFFAKNFRGSLEGSRLVRLFQEMTVYTNKLRELAVQQQSDQGPSTQEVLISDIRVKNTLNL</sequence>
<evidence type="ECO:0000256" key="8">
    <source>
        <dbReference type="ARBA" id="ARBA00023180"/>
    </source>
</evidence>
<dbReference type="PANTHER" id="PTHR10489">
    <property type="entry name" value="CELL ADHESION MOLECULE"/>
    <property type="match status" value="1"/>
</dbReference>
<keyword evidence="6 11" id="KW-0472">Membrane</keyword>
<evidence type="ECO:0000256" key="3">
    <source>
        <dbReference type="ARBA" id="ARBA00022692"/>
    </source>
</evidence>
<evidence type="ECO:0000256" key="10">
    <source>
        <dbReference type="RuleBase" id="RU000688"/>
    </source>
</evidence>
<evidence type="ECO:0000313" key="14">
    <source>
        <dbReference type="Proteomes" id="UP000265200"/>
    </source>
</evidence>
<dbReference type="FunFam" id="1.20.1070.10:FF:000109">
    <property type="entry name" value="Leukotriene B4 receptor"/>
    <property type="match status" value="1"/>
</dbReference>
<reference key="1">
    <citation type="journal article" date="2007" name="Nature">
        <title>The medaka draft genome and insights into vertebrate genome evolution.</title>
        <authorList>
            <person name="Kasahara M."/>
            <person name="Naruse K."/>
            <person name="Sasaki S."/>
            <person name="Nakatani Y."/>
            <person name="Qu W."/>
            <person name="Ahsan B."/>
            <person name="Yamada T."/>
            <person name="Nagayasu Y."/>
            <person name="Doi K."/>
            <person name="Kasai Y."/>
            <person name="Jindo T."/>
            <person name="Kobayashi D."/>
            <person name="Shimada A."/>
            <person name="Toyoda A."/>
            <person name="Kuroki Y."/>
            <person name="Fujiyama A."/>
            <person name="Sasaki T."/>
            <person name="Shimizu A."/>
            <person name="Asakawa S."/>
            <person name="Shimizu N."/>
            <person name="Hashimoto S."/>
            <person name="Yang J."/>
            <person name="Lee Y."/>
            <person name="Matsushima K."/>
            <person name="Sugano S."/>
            <person name="Sakaizumi M."/>
            <person name="Narita T."/>
            <person name="Ohishi K."/>
            <person name="Haga S."/>
            <person name="Ohta F."/>
            <person name="Nomoto H."/>
            <person name="Nogata K."/>
            <person name="Morishita T."/>
            <person name="Endo T."/>
            <person name="Shin-I T."/>
            <person name="Takeda H."/>
            <person name="Morishita S."/>
            <person name="Kohara Y."/>
        </authorList>
    </citation>
    <scope>NUCLEOTIDE SEQUENCE [LARGE SCALE GENOMIC DNA]</scope>
    <source>
        <strain>Hd-rR</strain>
    </source>
</reference>
<evidence type="ECO:0000256" key="2">
    <source>
        <dbReference type="ARBA" id="ARBA00022475"/>
    </source>
</evidence>
<keyword evidence="3 10" id="KW-0812">Transmembrane</keyword>
<dbReference type="InterPro" id="IPR017452">
    <property type="entry name" value="GPCR_Rhodpsn_7TM"/>
</dbReference>
<dbReference type="PROSITE" id="PS00237">
    <property type="entry name" value="G_PROTEIN_RECEP_F1_1"/>
    <property type="match status" value="1"/>
</dbReference>
<feature type="domain" description="G-protein coupled receptors family 1 profile" evidence="12">
    <location>
        <begin position="37"/>
        <end position="282"/>
    </location>
</feature>
<dbReference type="GO" id="GO:0004974">
    <property type="term" value="F:leukotriene receptor activity"/>
    <property type="evidence" value="ECO:0007669"/>
    <property type="project" value="UniProtKB-ARBA"/>
</dbReference>
<dbReference type="Gene3D" id="1.20.1070.10">
    <property type="entry name" value="Rhodopsin 7-helix transmembrane proteins"/>
    <property type="match status" value="1"/>
</dbReference>
<comment type="subcellular location">
    <subcellularLocation>
        <location evidence="1">Cell membrane</location>
        <topology evidence="1">Multi-pass membrane protein</topology>
    </subcellularLocation>
</comment>
<evidence type="ECO:0000259" key="12">
    <source>
        <dbReference type="PROSITE" id="PS50262"/>
    </source>
</evidence>
<reference evidence="13" key="3">
    <citation type="submission" date="2025-08" db="UniProtKB">
        <authorList>
            <consortium name="Ensembl"/>
        </authorList>
    </citation>
    <scope>IDENTIFICATION</scope>
    <source>
        <strain evidence="13">HSOK</strain>
    </source>
</reference>
<dbReference type="PANTHER" id="PTHR10489:SF946">
    <property type="entry name" value="LEUKOTRIENE B4 RECEPTOR 1-LIKE"/>
    <property type="match status" value="1"/>
</dbReference>
<proteinExistence type="inferred from homology"/>
<organism evidence="13 14">
    <name type="scientific">Oryzias latipes</name>
    <name type="common">Japanese rice fish</name>
    <name type="synonym">Japanese killifish</name>
    <dbReference type="NCBI Taxonomy" id="8090"/>
    <lineage>
        <taxon>Eukaryota</taxon>
        <taxon>Metazoa</taxon>
        <taxon>Chordata</taxon>
        <taxon>Craniata</taxon>
        <taxon>Vertebrata</taxon>
        <taxon>Euteleostomi</taxon>
        <taxon>Actinopterygii</taxon>
        <taxon>Neopterygii</taxon>
        <taxon>Teleostei</taxon>
        <taxon>Neoteleostei</taxon>
        <taxon>Acanthomorphata</taxon>
        <taxon>Ovalentaria</taxon>
        <taxon>Atherinomorphae</taxon>
        <taxon>Beloniformes</taxon>
        <taxon>Adrianichthyidae</taxon>
        <taxon>Oryziinae</taxon>
        <taxon>Oryzias</taxon>
    </lineage>
</organism>
<keyword evidence="9 10" id="KW-0807">Transducer</keyword>
<evidence type="ECO:0000256" key="9">
    <source>
        <dbReference type="ARBA" id="ARBA00023224"/>
    </source>
</evidence>
<feature type="transmembrane region" description="Helical" evidence="11">
    <location>
        <begin position="179"/>
        <end position="201"/>
    </location>
</feature>